<dbReference type="Proteomes" id="UP000811609">
    <property type="component" value="Chromosome 15"/>
</dbReference>
<name>A0A8T1NCM3_CARIL</name>
<evidence type="ECO:0000313" key="2">
    <source>
        <dbReference type="Proteomes" id="UP000811609"/>
    </source>
</evidence>
<organism evidence="1 2">
    <name type="scientific">Carya illinoinensis</name>
    <name type="common">Pecan</name>
    <dbReference type="NCBI Taxonomy" id="32201"/>
    <lineage>
        <taxon>Eukaryota</taxon>
        <taxon>Viridiplantae</taxon>
        <taxon>Streptophyta</taxon>
        <taxon>Embryophyta</taxon>
        <taxon>Tracheophyta</taxon>
        <taxon>Spermatophyta</taxon>
        <taxon>Magnoliopsida</taxon>
        <taxon>eudicotyledons</taxon>
        <taxon>Gunneridae</taxon>
        <taxon>Pentapetalae</taxon>
        <taxon>rosids</taxon>
        <taxon>fabids</taxon>
        <taxon>Fagales</taxon>
        <taxon>Juglandaceae</taxon>
        <taxon>Carya</taxon>
    </lineage>
</organism>
<comment type="caution">
    <text evidence="1">The sequence shown here is derived from an EMBL/GenBank/DDBJ whole genome shotgun (WGS) entry which is preliminary data.</text>
</comment>
<gene>
    <name evidence="1" type="ORF">CIPAW_15G117500</name>
</gene>
<keyword evidence="2" id="KW-1185">Reference proteome</keyword>
<sequence>MEVLLSPYSIPNNYFINCGAHSNTNVHTRVFVRDRGFLVEKGEIVKNNNSSASISPLYQVARIFIHQASYKFNINQTEAG</sequence>
<reference evidence="1" key="1">
    <citation type="submission" date="2020-12" db="EMBL/GenBank/DDBJ databases">
        <title>WGS assembly of Carya illinoinensis cv. Pawnee.</title>
        <authorList>
            <person name="Platts A."/>
            <person name="Shu S."/>
            <person name="Wright S."/>
            <person name="Barry K."/>
            <person name="Edger P."/>
            <person name="Pires J.C."/>
            <person name="Schmutz J."/>
        </authorList>
    </citation>
    <scope>NUCLEOTIDE SEQUENCE</scope>
    <source>
        <tissue evidence="1">Leaf</tissue>
    </source>
</reference>
<dbReference type="EMBL" id="CM031823">
    <property type="protein sequence ID" value="KAG6627298.1"/>
    <property type="molecule type" value="Genomic_DNA"/>
</dbReference>
<protein>
    <submittedName>
        <fullName evidence="1">Uncharacterized protein</fullName>
    </submittedName>
</protein>
<proteinExistence type="predicted"/>
<accession>A0A8T1NCM3</accession>
<evidence type="ECO:0000313" key="1">
    <source>
        <dbReference type="EMBL" id="KAG6627298.1"/>
    </source>
</evidence>
<dbReference type="AlphaFoldDB" id="A0A8T1NCM3"/>